<evidence type="ECO:0000313" key="9">
    <source>
        <dbReference type="Proteomes" id="UP001235840"/>
    </source>
</evidence>
<gene>
    <name evidence="8" type="ORF">J2S11_001515</name>
</gene>
<keyword evidence="5 6" id="KW-0472">Membrane</keyword>
<comment type="subcellular location">
    <subcellularLocation>
        <location evidence="1">Cell membrane</location>
        <topology evidence="1">Multi-pass membrane protein</topology>
    </subcellularLocation>
</comment>
<evidence type="ECO:0000313" key="8">
    <source>
        <dbReference type="EMBL" id="MDQ0165614.1"/>
    </source>
</evidence>
<evidence type="ECO:0000256" key="4">
    <source>
        <dbReference type="ARBA" id="ARBA00022989"/>
    </source>
</evidence>
<sequence>MHIGYNLSWDQFIEFLPLIMPIVILQFILMVVALIDLMRSQRGFESKLLWGGIILVVTIVGPIIYFIIGRKSYT</sequence>
<feature type="domain" description="Cardiolipin synthase N-terminal" evidence="7">
    <location>
        <begin position="28"/>
        <end position="70"/>
    </location>
</feature>
<dbReference type="EMBL" id="JAUSTY010000005">
    <property type="protein sequence ID" value="MDQ0165614.1"/>
    <property type="molecule type" value="Genomic_DNA"/>
</dbReference>
<name>A0ABT9VXB5_9BACI</name>
<keyword evidence="9" id="KW-1185">Reference proteome</keyword>
<evidence type="ECO:0000256" key="5">
    <source>
        <dbReference type="ARBA" id="ARBA00023136"/>
    </source>
</evidence>
<keyword evidence="4 6" id="KW-1133">Transmembrane helix</keyword>
<evidence type="ECO:0000256" key="1">
    <source>
        <dbReference type="ARBA" id="ARBA00004651"/>
    </source>
</evidence>
<evidence type="ECO:0000259" key="7">
    <source>
        <dbReference type="Pfam" id="PF13396"/>
    </source>
</evidence>
<reference evidence="8 9" key="1">
    <citation type="submission" date="2023-07" db="EMBL/GenBank/DDBJ databases">
        <title>Genomic Encyclopedia of Type Strains, Phase IV (KMG-IV): sequencing the most valuable type-strain genomes for metagenomic binning, comparative biology and taxonomic classification.</title>
        <authorList>
            <person name="Goeker M."/>
        </authorList>
    </citation>
    <scope>NUCLEOTIDE SEQUENCE [LARGE SCALE GENOMIC DNA]</scope>
    <source>
        <strain evidence="8 9">DSM 12751</strain>
    </source>
</reference>
<dbReference type="InterPro" id="IPR027379">
    <property type="entry name" value="CLS_N"/>
</dbReference>
<evidence type="ECO:0000256" key="6">
    <source>
        <dbReference type="SAM" id="Phobius"/>
    </source>
</evidence>
<dbReference type="Proteomes" id="UP001235840">
    <property type="component" value="Unassembled WGS sequence"/>
</dbReference>
<keyword evidence="3 6" id="KW-0812">Transmembrane</keyword>
<evidence type="ECO:0000256" key="2">
    <source>
        <dbReference type="ARBA" id="ARBA00022475"/>
    </source>
</evidence>
<accession>A0ABT9VXB5</accession>
<comment type="caution">
    <text evidence="8">The sequence shown here is derived from an EMBL/GenBank/DDBJ whole genome shotgun (WGS) entry which is preliminary data.</text>
</comment>
<dbReference type="RefSeq" id="WP_307392890.1">
    <property type="nucleotide sequence ID" value="NZ_BAAADK010000011.1"/>
</dbReference>
<evidence type="ECO:0000256" key="3">
    <source>
        <dbReference type="ARBA" id="ARBA00022692"/>
    </source>
</evidence>
<keyword evidence="2" id="KW-1003">Cell membrane</keyword>
<organism evidence="8 9">
    <name type="scientific">Caldalkalibacillus horti</name>
    <dbReference type="NCBI Taxonomy" id="77523"/>
    <lineage>
        <taxon>Bacteria</taxon>
        <taxon>Bacillati</taxon>
        <taxon>Bacillota</taxon>
        <taxon>Bacilli</taxon>
        <taxon>Bacillales</taxon>
        <taxon>Bacillaceae</taxon>
        <taxon>Caldalkalibacillus</taxon>
    </lineage>
</organism>
<dbReference type="Pfam" id="PF13396">
    <property type="entry name" value="PLDc_N"/>
    <property type="match status" value="1"/>
</dbReference>
<protein>
    <recommendedName>
        <fullName evidence="7">Cardiolipin synthase N-terminal domain-containing protein</fullName>
    </recommendedName>
</protein>
<feature type="transmembrane region" description="Helical" evidence="6">
    <location>
        <begin position="48"/>
        <end position="68"/>
    </location>
</feature>
<proteinExistence type="predicted"/>
<feature type="transmembrane region" description="Helical" evidence="6">
    <location>
        <begin position="15"/>
        <end position="36"/>
    </location>
</feature>